<sequence length="67" mass="7206">MGIAQIEGILQEVQSFPNVPAENGQIGESLFKLAAGHLTVINCRHFEPLGRKEATVPPLSGPELQKV</sequence>
<comment type="caution">
    <text evidence="1">The sequence shown here is derived from an EMBL/GenBank/DDBJ whole genome shotgun (WGS) entry which is preliminary data.</text>
</comment>
<proteinExistence type="predicted"/>
<accession>A0A645F825</accession>
<dbReference type="EMBL" id="VSSQ01056191">
    <property type="protein sequence ID" value="MPN10050.1"/>
    <property type="molecule type" value="Genomic_DNA"/>
</dbReference>
<gene>
    <name evidence="1" type="ORF">SDC9_157343</name>
</gene>
<reference evidence="1" key="1">
    <citation type="submission" date="2019-08" db="EMBL/GenBank/DDBJ databases">
        <authorList>
            <person name="Kucharzyk K."/>
            <person name="Murdoch R.W."/>
            <person name="Higgins S."/>
            <person name="Loffler F."/>
        </authorList>
    </citation>
    <scope>NUCLEOTIDE SEQUENCE</scope>
</reference>
<evidence type="ECO:0000313" key="1">
    <source>
        <dbReference type="EMBL" id="MPN10050.1"/>
    </source>
</evidence>
<organism evidence="1">
    <name type="scientific">bioreactor metagenome</name>
    <dbReference type="NCBI Taxonomy" id="1076179"/>
    <lineage>
        <taxon>unclassified sequences</taxon>
        <taxon>metagenomes</taxon>
        <taxon>ecological metagenomes</taxon>
    </lineage>
</organism>
<name>A0A645F825_9ZZZZ</name>
<dbReference type="AlphaFoldDB" id="A0A645F825"/>
<protein>
    <submittedName>
        <fullName evidence="1">Uncharacterized protein</fullName>
    </submittedName>
</protein>